<evidence type="ECO:0000313" key="2">
    <source>
        <dbReference type="EMBL" id="MEL1239953.1"/>
    </source>
</evidence>
<evidence type="ECO:0000313" key="3">
    <source>
        <dbReference type="Proteomes" id="UP001398556"/>
    </source>
</evidence>
<keyword evidence="3" id="KW-1185">Reference proteome</keyword>
<keyword evidence="1" id="KW-1133">Transmembrane helix</keyword>
<organism evidence="2 3">
    <name type="scientific">Flavobacterium flavipallidum</name>
    <dbReference type="NCBI Taxonomy" id="3139140"/>
    <lineage>
        <taxon>Bacteria</taxon>
        <taxon>Pseudomonadati</taxon>
        <taxon>Bacteroidota</taxon>
        <taxon>Flavobacteriia</taxon>
        <taxon>Flavobacteriales</taxon>
        <taxon>Flavobacteriaceae</taxon>
        <taxon>Flavobacterium</taxon>
    </lineage>
</organism>
<keyword evidence="1" id="KW-0812">Transmembrane</keyword>
<protein>
    <submittedName>
        <fullName evidence="2">HupE/UreJ family protein</fullName>
    </submittedName>
</protein>
<dbReference type="RefSeq" id="WP_341699217.1">
    <property type="nucleotide sequence ID" value="NZ_JBBYHU010000003.1"/>
</dbReference>
<keyword evidence="1" id="KW-0472">Membrane</keyword>
<feature type="transmembrane region" description="Helical" evidence="1">
    <location>
        <begin position="238"/>
        <end position="256"/>
    </location>
</feature>
<feature type="transmembrane region" description="Helical" evidence="1">
    <location>
        <begin position="326"/>
        <end position="344"/>
    </location>
</feature>
<dbReference type="InterPro" id="IPR032809">
    <property type="entry name" value="Put_HupE_UreJ"/>
</dbReference>
<feature type="transmembrane region" description="Helical" evidence="1">
    <location>
        <begin position="290"/>
        <end position="314"/>
    </location>
</feature>
<feature type="transmembrane region" description="Helical" evidence="1">
    <location>
        <begin position="364"/>
        <end position="382"/>
    </location>
</feature>
<reference evidence="2 3" key="1">
    <citation type="submission" date="2024-04" db="EMBL/GenBank/DDBJ databases">
        <title>Flavobacterium sp. DGU99 16S ribosomal RNA gene Genome sequencing and assembly.</title>
        <authorList>
            <person name="Park S."/>
        </authorList>
    </citation>
    <scope>NUCLEOTIDE SEQUENCE [LARGE SCALE GENOMIC DNA]</scope>
    <source>
        <strain evidence="2 3">DGU99</strain>
    </source>
</reference>
<sequence>MEIQLPITELELAFGNSISQNPKRFIEKFDPKLKEYLLAHIHAYHTKSKPWLVAIESLEVDEGKYIETKLPYWEIVAHVKLKPNESESTRNFTLDYDVILHQVINHIALVSIRNDWEAGIIEKEQNETTVISWNLKDNVINPLQINLDNGSWWMGFKSMVKLGIKHIEEGTDHLLFLIVLLLPATLTVKGKRWGHFYGTKHSLLRLLKIVTAFTIGHSITLLIGTLKLIYIPAHAVEILIAFSILVSAIHAIYPLFPNKESYIAAGFGLIHGLAFAGILSNLNLDNRSMLISILGFNIGIELMQLFIVIIIIPWIIILSQTHSYKFIRPVLAILAAIAAVAWIIERISGKANSMTVALLKLPNYFVWIIATLILVSLTVYRIKLKKNIHSIMSCLPQKSKR</sequence>
<name>A0ABU9HIK9_9FLAO</name>
<feature type="transmembrane region" description="Helical" evidence="1">
    <location>
        <begin position="209"/>
        <end position="232"/>
    </location>
</feature>
<feature type="transmembrane region" description="Helical" evidence="1">
    <location>
        <begin position="263"/>
        <end position="284"/>
    </location>
</feature>
<comment type="caution">
    <text evidence="2">The sequence shown here is derived from an EMBL/GenBank/DDBJ whole genome shotgun (WGS) entry which is preliminary data.</text>
</comment>
<dbReference type="Pfam" id="PF13795">
    <property type="entry name" value="HupE_UreJ_2"/>
    <property type="match status" value="1"/>
</dbReference>
<evidence type="ECO:0000256" key="1">
    <source>
        <dbReference type="SAM" id="Phobius"/>
    </source>
</evidence>
<accession>A0ABU9HIK9</accession>
<dbReference type="EMBL" id="JBBYHU010000003">
    <property type="protein sequence ID" value="MEL1239953.1"/>
    <property type="molecule type" value="Genomic_DNA"/>
</dbReference>
<dbReference type="Proteomes" id="UP001398556">
    <property type="component" value="Unassembled WGS sequence"/>
</dbReference>
<proteinExistence type="predicted"/>
<gene>
    <name evidence="2" type="ORF">AAEO59_02730</name>
</gene>